<dbReference type="SUPFAM" id="SSF47874">
    <property type="entry name" value="Annexin"/>
    <property type="match status" value="1"/>
</dbReference>
<dbReference type="Proteomes" id="UP000276133">
    <property type="component" value="Unassembled WGS sequence"/>
</dbReference>
<keyword evidence="2 6" id="KW-0677">Repeat</keyword>
<dbReference type="PROSITE" id="PS51897">
    <property type="entry name" value="ANNEXIN_2"/>
    <property type="match status" value="4"/>
</dbReference>
<keyword evidence="3 6" id="KW-0106">Calcium</keyword>
<keyword evidence="8" id="KW-1185">Reference proteome</keyword>
<dbReference type="PROSITE" id="PS00223">
    <property type="entry name" value="ANNEXIN_1"/>
    <property type="match status" value="1"/>
</dbReference>
<dbReference type="GO" id="GO:0012506">
    <property type="term" value="C:vesicle membrane"/>
    <property type="evidence" value="ECO:0007669"/>
    <property type="project" value="TreeGrafter"/>
</dbReference>
<dbReference type="GO" id="GO:0005737">
    <property type="term" value="C:cytoplasm"/>
    <property type="evidence" value="ECO:0007669"/>
    <property type="project" value="TreeGrafter"/>
</dbReference>
<comment type="domain">
    <text evidence="6">A pair of annexin repeats may form one binding site for calcium and phospholipid.</text>
</comment>
<evidence type="ECO:0000256" key="5">
    <source>
        <dbReference type="ARBA" id="ARBA00023302"/>
    </source>
</evidence>
<dbReference type="AlphaFoldDB" id="A0A3M7QZF6"/>
<protein>
    <recommendedName>
        <fullName evidence="6">Annexin</fullName>
    </recommendedName>
</protein>
<evidence type="ECO:0000313" key="7">
    <source>
        <dbReference type="EMBL" id="RNA16722.1"/>
    </source>
</evidence>
<dbReference type="GO" id="GO:0005634">
    <property type="term" value="C:nucleus"/>
    <property type="evidence" value="ECO:0007669"/>
    <property type="project" value="TreeGrafter"/>
</dbReference>
<dbReference type="PANTHER" id="PTHR10502:SF102">
    <property type="entry name" value="ANNEXIN B11"/>
    <property type="match status" value="1"/>
</dbReference>
<organism evidence="7 8">
    <name type="scientific">Brachionus plicatilis</name>
    <name type="common">Marine rotifer</name>
    <name type="synonym">Brachionus muelleri</name>
    <dbReference type="NCBI Taxonomy" id="10195"/>
    <lineage>
        <taxon>Eukaryota</taxon>
        <taxon>Metazoa</taxon>
        <taxon>Spiralia</taxon>
        <taxon>Gnathifera</taxon>
        <taxon>Rotifera</taxon>
        <taxon>Eurotatoria</taxon>
        <taxon>Monogononta</taxon>
        <taxon>Pseudotrocha</taxon>
        <taxon>Ploima</taxon>
        <taxon>Brachionidae</taxon>
        <taxon>Brachionus</taxon>
    </lineage>
</organism>
<keyword evidence="5 6" id="KW-0111">Calcium/phospholipid-binding</keyword>
<dbReference type="PRINTS" id="PR00196">
    <property type="entry name" value="ANNEXIN"/>
</dbReference>
<comment type="caution">
    <text evidence="7">The sequence shown here is derived from an EMBL/GenBank/DDBJ whole genome shotgun (WGS) entry which is preliminary data.</text>
</comment>
<dbReference type="OrthoDB" id="37886at2759"/>
<comment type="similarity">
    <text evidence="1 6">Belongs to the annexin family.</text>
</comment>
<dbReference type="InterPro" id="IPR001464">
    <property type="entry name" value="Annexin"/>
</dbReference>
<dbReference type="InterPro" id="IPR018502">
    <property type="entry name" value="Annexin_repeat"/>
</dbReference>
<gene>
    <name evidence="7" type="ORF">BpHYR1_017178</name>
</gene>
<evidence type="ECO:0000256" key="3">
    <source>
        <dbReference type="ARBA" id="ARBA00022837"/>
    </source>
</evidence>
<dbReference type="Gene3D" id="1.10.220.10">
    <property type="entry name" value="Annexin"/>
    <property type="match status" value="4"/>
</dbReference>
<dbReference type="Pfam" id="PF00191">
    <property type="entry name" value="Annexin"/>
    <property type="match status" value="4"/>
</dbReference>
<evidence type="ECO:0000256" key="4">
    <source>
        <dbReference type="ARBA" id="ARBA00023216"/>
    </source>
</evidence>
<accession>A0A3M7QZF6</accession>
<evidence type="ECO:0000256" key="1">
    <source>
        <dbReference type="ARBA" id="ARBA00007831"/>
    </source>
</evidence>
<keyword evidence="4 6" id="KW-0041">Annexin</keyword>
<dbReference type="InterPro" id="IPR037104">
    <property type="entry name" value="Annexin_sf"/>
</dbReference>
<dbReference type="GO" id="GO:0005544">
    <property type="term" value="F:calcium-dependent phospholipid binding"/>
    <property type="evidence" value="ECO:0007669"/>
    <property type="project" value="UniProtKB-KW"/>
</dbReference>
<dbReference type="PANTHER" id="PTHR10502">
    <property type="entry name" value="ANNEXIN"/>
    <property type="match status" value="1"/>
</dbReference>
<dbReference type="STRING" id="10195.A0A3M7QZF6"/>
<dbReference type="InterPro" id="IPR018252">
    <property type="entry name" value="Annexin_repeat_CS"/>
</dbReference>
<dbReference type="GO" id="GO:0001786">
    <property type="term" value="F:phosphatidylserine binding"/>
    <property type="evidence" value="ECO:0007669"/>
    <property type="project" value="TreeGrafter"/>
</dbReference>
<dbReference type="FunFam" id="1.10.220.10:FF:000002">
    <property type="entry name" value="Annexin"/>
    <property type="match status" value="1"/>
</dbReference>
<sequence>MKNLFFRPNTWLKMETDSERCEKEQAQMEKVALSFEKAMKGIGTDENRIIREVVAYNNRQRQLIKSKYLVLTGKEIEEDFKSEIGGFFLEAVLALFMPVDDYEASILHQAFQGMGTNEQKIIEILCTKNAEEIREVKNAYRKMYRTELEADLKNEEGGDLGRLFRSLASGGRRENHGYDKEFIEKETQNLYDAGEGKTGTDEKEFVRILSSRSFAELNAIFALYKESFENDLEQAIKDEFSGDLCEALLTIVKCVRNRPRYFAEFLGRSVQEKKNFEQDLLQVVIRRAEIDLPEINDEFKKMYGRSLTDLVHKQADGDFKKLMVALMKKI</sequence>
<name>A0A3M7QZF6_BRAPC</name>
<dbReference type="SMART" id="SM00335">
    <property type="entry name" value="ANX"/>
    <property type="match status" value="4"/>
</dbReference>
<evidence type="ECO:0000313" key="8">
    <source>
        <dbReference type="Proteomes" id="UP000276133"/>
    </source>
</evidence>
<proteinExistence type="inferred from homology"/>
<dbReference type="GO" id="GO:0005509">
    <property type="term" value="F:calcium ion binding"/>
    <property type="evidence" value="ECO:0007669"/>
    <property type="project" value="InterPro"/>
</dbReference>
<dbReference type="GO" id="GO:0005886">
    <property type="term" value="C:plasma membrane"/>
    <property type="evidence" value="ECO:0007669"/>
    <property type="project" value="TreeGrafter"/>
</dbReference>
<reference evidence="7 8" key="1">
    <citation type="journal article" date="2018" name="Sci. Rep.">
        <title>Genomic signatures of local adaptation to the degree of environmental predictability in rotifers.</title>
        <authorList>
            <person name="Franch-Gras L."/>
            <person name="Hahn C."/>
            <person name="Garcia-Roger E.M."/>
            <person name="Carmona M.J."/>
            <person name="Serra M."/>
            <person name="Gomez A."/>
        </authorList>
    </citation>
    <scope>NUCLEOTIDE SEQUENCE [LARGE SCALE GENOMIC DNA]</scope>
    <source>
        <strain evidence="7">HYR1</strain>
    </source>
</reference>
<evidence type="ECO:0000256" key="6">
    <source>
        <dbReference type="RuleBase" id="RU003540"/>
    </source>
</evidence>
<dbReference type="EMBL" id="REGN01004644">
    <property type="protein sequence ID" value="RNA16722.1"/>
    <property type="molecule type" value="Genomic_DNA"/>
</dbReference>
<evidence type="ECO:0000256" key="2">
    <source>
        <dbReference type="ARBA" id="ARBA00022737"/>
    </source>
</evidence>